<protein>
    <submittedName>
        <fullName evidence="2">Uncharacterized protein</fullName>
    </submittedName>
</protein>
<evidence type="ECO:0000313" key="3">
    <source>
        <dbReference type="Proteomes" id="UP000030671"/>
    </source>
</evidence>
<dbReference type="KEGG" id="hir:HETIRDRAFT_429487"/>
<dbReference type="EMBL" id="KI925463">
    <property type="protein sequence ID" value="ETW77156.1"/>
    <property type="molecule type" value="Genomic_DNA"/>
</dbReference>
<dbReference type="GeneID" id="20674352"/>
<dbReference type="RefSeq" id="XP_009550698.1">
    <property type="nucleotide sequence ID" value="XM_009552403.1"/>
</dbReference>
<dbReference type="HOGENOM" id="CLU_2121391_0_0_1"/>
<evidence type="ECO:0000313" key="2">
    <source>
        <dbReference type="EMBL" id="ETW77156.1"/>
    </source>
</evidence>
<dbReference type="Proteomes" id="UP000030671">
    <property type="component" value="Unassembled WGS sequence"/>
</dbReference>
<proteinExistence type="predicted"/>
<organism evidence="2 3">
    <name type="scientific">Heterobasidion irregulare (strain TC 32-1)</name>
    <dbReference type="NCBI Taxonomy" id="747525"/>
    <lineage>
        <taxon>Eukaryota</taxon>
        <taxon>Fungi</taxon>
        <taxon>Dikarya</taxon>
        <taxon>Basidiomycota</taxon>
        <taxon>Agaricomycotina</taxon>
        <taxon>Agaricomycetes</taxon>
        <taxon>Russulales</taxon>
        <taxon>Bondarzewiaceae</taxon>
        <taxon>Heterobasidion</taxon>
        <taxon>Heterobasidion annosum species complex</taxon>
    </lineage>
</organism>
<gene>
    <name evidence="2" type="ORF">HETIRDRAFT_429487</name>
</gene>
<sequence>MAKLEFEFLRVQEVVDEVSSMLIESMSRNIKVLHGELGKAIAKNNQLEEKLEATRQEITDWMAETDTFKVEMKRLLEGHNVREAGGHCNSILSFSQIPSLSIKQGCELLGLIIT</sequence>
<evidence type="ECO:0000256" key="1">
    <source>
        <dbReference type="SAM" id="Coils"/>
    </source>
</evidence>
<accession>W4JW88</accession>
<reference evidence="2 3" key="1">
    <citation type="journal article" date="2012" name="New Phytol.">
        <title>Insight into trade-off between wood decay and parasitism from the genome of a fungal forest pathogen.</title>
        <authorList>
            <person name="Olson A."/>
            <person name="Aerts A."/>
            <person name="Asiegbu F."/>
            <person name="Belbahri L."/>
            <person name="Bouzid O."/>
            <person name="Broberg A."/>
            <person name="Canback B."/>
            <person name="Coutinho P.M."/>
            <person name="Cullen D."/>
            <person name="Dalman K."/>
            <person name="Deflorio G."/>
            <person name="van Diepen L.T."/>
            <person name="Dunand C."/>
            <person name="Duplessis S."/>
            <person name="Durling M."/>
            <person name="Gonthier P."/>
            <person name="Grimwood J."/>
            <person name="Fossdal C.G."/>
            <person name="Hansson D."/>
            <person name="Henrissat B."/>
            <person name="Hietala A."/>
            <person name="Himmelstrand K."/>
            <person name="Hoffmeister D."/>
            <person name="Hogberg N."/>
            <person name="James T.Y."/>
            <person name="Karlsson M."/>
            <person name="Kohler A."/>
            <person name="Kues U."/>
            <person name="Lee Y.H."/>
            <person name="Lin Y.C."/>
            <person name="Lind M."/>
            <person name="Lindquist E."/>
            <person name="Lombard V."/>
            <person name="Lucas S."/>
            <person name="Lunden K."/>
            <person name="Morin E."/>
            <person name="Murat C."/>
            <person name="Park J."/>
            <person name="Raffaello T."/>
            <person name="Rouze P."/>
            <person name="Salamov A."/>
            <person name="Schmutz J."/>
            <person name="Solheim H."/>
            <person name="Stahlberg J."/>
            <person name="Velez H."/>
            <person name="de Vries R.P."/>
            <person name="Wiebenga A."/>
            <person name="Woodward S."/>
            <person name="Yakovlev I."/>
            <person name="Garbelotto M."/>
            <person name="Martin F."/>
            <person name="Grigoriev I.V."/>
            <person name="Stenlid J."/>
        </authorList>
    </citation>
    <scope>NUCLEOTIDE SEQUENCE [LARGE SCALE GENOMIC DNA]</scope>
    <source>
        <strain evidence="2 3">TC 32-1</strain>
    </source>
</reference>
<feature type="coiled-coil region" evidence="1">
    <location>
        <begin position="30"/>
        <end position="64"/>
    </location>
</feature>
<keyword evidence="3" id="KW-1185">Reference proteome</keyword>
<dbReference type="InParanoid" id="W4JW88"/>
<name>W4JW88_HETIT</name>
<keyword evidence="1" id="KW-0175">Coiled coil</keyword>
<dbReference type="AlphaFoldDB" id="W4JW88"/>